<feature type="region of interest" description="Disordered" evidence="2">
    <location>
        <begin position="164"/>
        <end position="405"/>
    </location>
</feature>
<feature type="compositionally biased region" description="Basic residues" evidence="2">
    <location>
        <begin position="202"/>
        <end position="211"/>
    </location>
</feature>
<evidence type="ECO:0000256" key="1">
    <source>
        <dbReference type="SAM" id="Coils"/>
    </source>
</evidence>
<feature type="compositionally biased region" description="Low complexity" evidence="2">
    <location>
        <begin position="13"/>
        <end position="25"/>
    </location>
</feature>
<feature type="compositionally biased region" description="Polar residues" evidence="2">
    <location>
        <begin position="713"/>
        <end position="725"/>
    </location>
</feature>
<feature type="compositionally biased region" description="Basic and acidic residues" evidence="2">
    <location>
        <begin position="113"/>
        <end position="125"/>
    </location>
</feature>
<feature type="compositionally biased region" description="Basic and acidic residues" evidence="2">
    <location>
        <begin position="691"/>
        <end position="712"/>
    </location>
</feature>
<protein>
    <submittedName>
        <fullName evidence="3">Uncharacterized protein</fullName>
    </submittedName>
</protein>
<organism evidence="3 4">
    <name type="scientific">Aquatica leii</name>
    <dbReference type="NCBI Taxonomy" id="1421715"/>
    <lineage>
        <taxon>Eukaryota</taxon>
        <taxon>Metazoa</taxon>
        <taxon>Ecdysozoa</taxon>
        <taxon>Arthropoda</taxon>
        <taxon>Hexapoda</taxon>
        <taxon>Insecta</taxon>
        <taxon>Pterygota</taxon>
        <taxon>Neoptera</taxon>
        <taxon>Endopterygota</taxon>
        <taxon>Coleoptera</taxon>
        <taxon>Polyphaga</taxon>
        <taxon>Elateriformia</taxon>
        <taxon>Elateroidea</taxon>
        <taxon>Lampyridae</taxon>
        <taxon>Luciolinae</taxon>
        <taxon>Aquatica</taxon>
    </lineage>
</organism>
<feature type="compositionally biased region" description="Basic and acidic residues" evidence="2">
    <location>
        <begin position="82"/>
        <end position="100"/>
    </location>
</feature>
<feature type="compositionally biased region" description="Low complexity" evidence="2">
    <location>
        <begin position="236"/>
        <end position="246"/>
    </location>
</feature>
<feature type="compositionally biased region" description="Basic and acidic residues" evidence="2">
    <location>
        <begin position="361"/>
        <end position="370"/>
    </location>
</feature>
<feature type="compositionally biased region" description="Low complexity" evidence="2">
    <location>
        <begin position="284"/>
        <end position="294"/>
    </location>
</feature>
<feature type="region of interest" description="Disordered" evidence="2">
    <location>
        <begin position="1"/>
        <end position="25"/>
    </location>
</feature>
<name>A0AAN7P746_9COLE</name>
<evidence type="ECO:0000313" key="3">
    <source>
        <dbReference type="EMBL" id="KAK4875886.1"/>
    </source>
</evidence>
<feature type="region of interest" description="Disordered" evidence="2">
    <location>
        <begin position="607"/>
        <end position="741"/>
    </location>
</feature>
<feature type="compositionally biased region" description="Acidic residues" evidence="2">
    <location>
        <begin position="1"/>
        <end position="10"/>
    </location>
</feature>
<evidence type="ECO:0000256" key="2">
    <source>
        <dbReference type="SAM" id="MobiDB-lite"/>
    </source>
</evidence>
<feature type="compositionally biased region" description="Basic and acidic residues" evidence="2">
    <location>
        <begin position="61"/>
        <end position="70"/>
    </location>
</feature>
<keyword evidence="4" id="KW-1185">Reference proteome</keyword>
<feature type="compositionally biased region" description="Polar residues" evidence="2">
    <location>
        <begin position="375"/>
        <end position="386"/>
    </location>
</feature>
<accession>A0AAN7P746</accession>
<dbReference type="AlphaFoldDB" id="A0AAN7P746"/>
<feature type="compositionally biased region" description="Basic and acidic residues" evidence="2">
    <location>
        <begin position="634"/>
        <end position="647"/>
    </location>
</feature>
<feature type="region of interest" description="Disordered" evidence="2">
    <location>
        <begin position="50"/>
        <end position="151"/>
    </location>
</feature>
<feature type="compositionally biased region" description="Polar residues" evidence="2">
    <location>
        <begin position="126"/>
        <end position="135"/>
    </location>
</feature>
<dbReference type="Proteomes" id="UP001353858">
    <property type="component" value="Unassembled WGS sequence"/>
</dbReference>
<evidence type="ECO:0000313" key="4">
    <source>
        <dbReference type="Proteomes" id="UP001353858"/>
    </source>
</evidence>
<proteinExistence type="predicted"/>
<feature type="coiled-coil region" evidence="1">
    <location>
        <begin position="570"/>
        <end position="597"/>
    </location>
</feature>
<keyword evidence="1" id="KW-0175">Coiled coil</keyword>
<gene>
    <name evidence="3" type="ORF">RN001_012308</name>
</gene>
<reference evidence="4" key="1">
    <citation type="submission" date="2023-01" db="EMBL/GenBank/DDBJ databases">
        <title>Key to firefly adult light organ development and bioluminescence: homeobox transcription factors regulate luciferase expression and transportation to peroxisome.</title>
        <authorList>
            <person name="Fu X."/>
        </authorList>
    </citation>
    <scope>NUCLEOTIDE SEQUENCE [LARGE SCALE GENOMIC DNA]</scope>
</reference>
<feature type="compositionally biased region" description="Polar residues" evidence="2">
    <location>
        <begin position="190"/>
        <end position="201"/>
    </location>
</feature>
<feature type="compositionally biased region" description="Polar residues" evidence="2">
    <location>
        <begin position="648"/>
        <end position="658"/>
    </location>
</feature>
<dbReference type="EMBL" id="JARPUR010000005">
    <property type="protein sequence ID" value="KAK4875886.1"/>
    <property type="molecule type" value="Genomic_DNA"/>
</dbReference>
<sequence>MSSSESDDDAYDAKQVVKQPKQQKVARTNTLYQNLLNANNKFSEMLKNKIKQSEISPVPRRGLDDTREYEFNPVASSTHIGTPHELKQNKERALKVKRTVESSNNSSSSSDEYTIKSDKKRDSKTEVINISSTFANDTNRSSDTNDDVEDKKFNISSKEKLLIKPTAIDSSSDSEEVQIKSKYSGKHEITSNVDSSGFSTKLNKHKNKRPKNTSLTSGHTSFEKKSKPITLHRKPSTSSEEASGSDSDPKKSKRQQMKNKESKSVNHNKKKTVTSNKGKDKQISSSEESSSRSGSESDDVPTAISKNKPEILKKHTKNSLCFNKEEADRTKLNKKSSSEDNSSSSGSESDKMQHRKKPKVEKHNKFEFNRKKAISLNSENRATFSTKTREENSNDSSSSEEEEHYLNYNSSKFVEQKAANEQISPYARVKKYEKEASLQNVVGANSFLENKKSREVFLMQVPITVDPQSLVNIDISLTKAMRIVKLKKYDSVPVLEAQDDVSFYCNNEEHIQIVKPVGCIKIQRHLKDKSIVDLPKQSTNSVLFPNNLKERHPLFGSEFTKKINLEEHIQEKLKAAVEKYAKNKKKKEKKIVKTEKHEQPEEEIFKFLNQSLPSADSTSSKKKKKSKISGNDDNILKEIPVKKEKNMSFESETNTSFAEESFKKVKKKKNKEKYHAIGEGDTTDNKKRKKQDSDNDDTSKKKRKSDCEHEDSLIQQLLLNESATLKQKKKKKRKKSEREDD</sequence>
<comment type="caution">
    <text evidence="3">The sequence shown here is derived from an EMBL/GenBank/DDBJ whole genome shotgun (WGS) entry which is preliminary data.</text>
</comment>
<feature type="compositionally biased region" description="Basic residues" evidence="2">
    <location>
        <begin position="726"/>
        <end position="735"/>
    </location>
</feature>